<keyword evidence="5 7" id="KW-0645">Protease</keyword>
<dbReference type="EC" id="3.4.21.89" evidence="3 7"/>
<accession>A0ABQ0QM26</accession>
<dbReference type="Pfam" id="PF10502">
    <property type="entry name" value="Peptidase_S26"/>
    <property type="match status" value="1"/>
</dbReference>
<dbReference type="SUPFAM" id="SSF51306">
    <property type="entry name" value="LexA/Signal peptidase"/>
    <property type="match status" value="1"/>
</dbReference>
<evidence type="ECO:0000313" key="12">
    <source>
        <dbReference type="Proteomes" id="UP001062632"/>
    </source>
</evidence>
<dbReference type="PANTHER" id="PTHR43390:SF1">
    <property type="entry name" value="CHLOROPLAST PROCESSING PEPTIDASE"/>
    <property type="match status" value="1"/>
</dbReference>
<keyword evidence="12" id="KW-1185">Reference proteome</keyword>
<dbReference type="InterPro" id="IPR019533">
    <property type="entry name" value="Peptidase_S26"/>
</dbReference>
<feature type="compositionally biased region" description="Polar residues" evidence="9">
    <location>
        <begin position="1"/>
        <end position="10"/>
    </location>
</feature>
<comment type="subcellular location">
    <subcellularLocation>
        <location evidence="8">Membrane</location>
        <topology evidence="8">Single-pass type II membrane protein</topology>
    </subcellularLocation>
</comment>
<evidence type="ECO:0000256" key="4">
    <source>
        <dbReference type="ARBA" id="ARBA00019232"/>
    </source>
</evidence>
<dbReference type="InterPro" id="IPR019756">
    <property type="entry name" value="Pept_S26A_signal_pept_1_Ser-AS"/>
</dbReference>
<keyword evidence="6 7" id="KW-0378">Hydrolase</keyword>
<comment type="catalytic activity">
    <reaction evidence="1 7">
        <text>Cleavage of hydrophobic, N-terminal signal or leader sequences from secreted and periplasmic proteins.</text>
        <dbReference type="EC" id="3.4.21.89"/>
    </reaction>
</comment>
<sequence>MLGTQKTAEQSGRAPSKPQEQESLGETLRWFACMLVSIMLLRTLIIAPYEVPSGSMIPTLQVGDFVLATKFSYGYSRFSLPFSPNLFGGRIWGSEPHRGDIAVFRYTHDTSIDYVKRIVGLPGDHIQMTDGKLYLNGIEVPRTDMGHYEVIDENGRLLSGERYREDLPGSGGRSTVSHEILKLDDEGFANNTPEYVVPEGYFFAMGDDRDDSADSRFQGDGPDDLGFVPMQNLVGRTPIVAFSIDLKHPWWQVWYWPVEIRWGRILHLLH</sequence>
<evidence type="ECO:0000313" key="11">
    <source>
        <dbReference type="EMBL" id="GBR50053.1"/>
    </source>
</evidence>
<proteinExistence type="inferred from homology"/>
<organism evidence="11 12">
    <name type="scientific">Neokomagataea thailandica NBRC 106555</name>
    <dbReference type="NCBI Taxonomy" id="1223520"/>
    <lineage>
        <taxon>Bacteria</taxon>
        <taxon>Pseudomonadati</taxon>
        <taxon>Pseudomonadota</taxon>
        <taxon>Alphaproteobacteria</taxon>
        <taxon>Acetobacterales</taxon>
        <taxon>Acetobacteraceae</taxon>
        <taxon>Neokomagataea</taxon>
    </lineage>
</organism>
<dbReference type="EMBL" id="BAQC01000002">
    <property type="protein sequence ID" value="GBR50053.1"/>
    <property type="molecule type" value="Genomic_DNA"/>
</dbReference>
<dbReference type="PRINTS" id="PR00727">
    <property type="entry name" value="LEADERPTASE"/>
</dbReference>
<evidence type="ECO:0000256" key="8">
    <source>
        <dbReference type="RuleBase" id="RU362042"/>
    </source>
</evidence>
<gene>
    <name evidence="11" type="ORF">AA106555_0071</name>
</gene>
<evidence type="ECO:0000256" key="3">
    <source>
        <dbReference type="ARBA" id="ARBA00013208"/>
    </source>
</evidence>
<dbReference type="Gene3D" id="2.10.109.10">
    <property type="entry name" value="Umud Fragment, subunit A"/>
    <property type="match status" value="1"/>
</dbReference>
<dbReference type="PANTHER" id="PTHR43390">
    <property type="entry name" value="SIGNAL PEPTIDASE I"/>
    <property type="match status" value="1"/>
</dbReference>
<protein>
    <recommendedName>
        <fullName evidence="4 7">Signal peptidase I</fullName>
        <ecNumber evidence="3 7">3.4.21.89</ecNumber>
    </recommendedName>
</protein>
<reference evidence="11 12" key="1">
    <citation type="submission" date="2013-04" db="EMBL/GenBank/DDBJ databases">
        <title>The genome sequencing project of 58 acetic acid bacteria.</title>
        <authorList>
            <person name="Okamoto-Kainuma A."/>
            <person name="Ishikawa M."/>
            <person name="Umino S."/>
            <person name="Koizumi Y."/>
            <person name="Shiwa Y."/>
            <person name="Yoshikawa H."/>
            <person name="Matsutani M."/>
            <person name="Matsushita K."/>
        </authorList>
    </citation>
    <scope>NUCLEOTIDE SEQUENCE [LARGE SCALE GENOMIC DNA]</scope>
    <source>
        <strain evidence="11 12">NBRC 106555</strain>
    </source>
</reference>
<evidence type="ECO:0000256" key="1">
    <source>
        <dbReference type="ARBA" id="ARBA00000677"/>
    </source>
</evidence>
<dbReference type="InterPro" id="IPR019757">
    <property type="entry name" value="Pept_S26A_signal_pept_1_Lys-AS"/>
</dbReference>
<comment type="caution">
    <text evidence="11">The sequence shown here is derived from an EMBL/GenBank/DDBJ whole genome shotgun (WGS) entry which is preliminary data.</text>
</comment>
<comment type="similarity">
    <text evidence="2 8">Belongs to the peptidase S26 family.</text>
</comment>
<dbReference type="NCBIfam" id="TIGR02227">
    <property type="entry name" value="sigpep_I_bact"/>
    <property type="match status" value="1"/>
</dbReference>
<evidence type="ECO:0000256" key="6">
    <source>
        <dbReference type="ARBA" id="ARBA00022801"/>
    </source>
</evidence>
<evidence type="ECO:0000256" key="7">
    <source>
        <dbReference type="RuleBase" id="RU003993"/>
    </source>
</evidence>
<dbReference type="Proteomes" id="UP001062632">
    <property type="component" value="Unassembled WGS sequence"/>
</dbReference>
<dbReference type="InterPro" id="IPR036286">
    <property type="entry name" value="LexA/Signal_pep-like_sf"/>
</dbReference>
<dbReference type="CDD" id="cd06530">
    <property type="entry name" value="S26_SPase_I"/>
    <property type="match status" value="1"/>
</dbReference>
<dbReference type="InterPro" id="IPR000223">
    <property type="entry name" value="Pept_S26A_signal_pept_1"/>
</dbReference>
<feature type="domain" description="Peptidase S26" evidence="10">
    <location>
        <begin position="26"/>
        <end position="240"/>
    </location>
</feature>
<evidence type="ECO:0000256" key="5">
    <source>
        <dbReference type="ARBA" id="ARBA00022670"/>
    </source>
</evidence>
<evidence type="ECO:0000256" key="2">
    <source>
        <dbReference type="ARBA" id="ARBA00009370"/>
    </source>
</evidence>
<feature type="region of interest" description="Disordered" evidence="9">
    <location>
        <begin position="1"/>
        <end position="21"/>
    </location>
</feature>
<evidence type="ECO:0000256" key="9">
    <source>
        <dbReference type="SAM" id="MobiDB-lite"/>
    </source>
</evidence>
<dbReference type="RefSeq" id="WP_267298680.1">
    <property type="nucleotide sequence ID" value="NZ_BAQC01000002.1"/>
</dbReference>
<name>A0ABQ0QM26_9PROT</name>
<dbReference type="PROSITE" id="PS00501">
    <property type="entry name" value="SPASE_I_1"/>
    <property type="match status" value="1"/>
</dbReference>
<evidence type="ECO:0000259" key="10">
    <source>
        <dbReference type="Pfam" id="PF10502"/>
    </source>
</evidence>
<dbReference type="PROSITE" id="PS00760">
    <property type="entry name" value="SPASE_I_2"/>
    <property type="match status" value="1"/>
</dbReference>